<dbReference type="InterPro" id="IPR004481">
    <property type="entry name" value="K/Na/Ca-exchanger"/>
</dbReference>
<feature type="transmembrane region" description="Helical" evidence="5">
    <location>
        <begin position="142"/>
        <end position="159"/>
    </location>
</feature>
<dbReference type="GO" id="GO:0008273">
    <property type="term" value="F:calcium, potassium:sodium antiporter activity"/>
    <property type="evidence" value="ECO:0007669"/>
    <property type="project" value="TreeGrafter"/>
</dbReference>
<feature type="transmembrane region" description="Helical" evidence="5">
    <location>
        <begin position="190"/>
        <end position="211"/>
    </location>
</feature>
<proteinExistence type="predicted"/>
<evidence type="ECO:0000256" key="3">
    <source>
        <dbReference type="ARBA" id="ARBA00022989"/>
    </source>
</evidence>
<accession>A0A0U9HNC3</accession>
<sequence>MTVDIFLLLFNLMLILLSAEIFTNGVEVFGRRLSLSQAVTGSILAAVGTALPETILPMVAIFMHKGEAAHSIGIGAILGAPFMLATLAFLMIGLTVFAGYISKRRSFIFEAEIPTVKRDLIFFLVMYSVGVFLPMLLKLHVIVAFLLIFGYIAYLYITFKSESSGILHEEKLYLNKILGKILPVGRFETFFSLLQALIALFIMIKGAHGFVSALQHISHQIGFDPLLFSLLVAPIATELPEKFNSVTWTFKGRDTLAMGNVTGAMVFQSTFPVSVGIIFTDWNITGYALVSVCLAIFASLILLGEIHLKRRISPFTLIFSGSFYLVYAFLVIKSF</sequence>
<keyword evidence="2 5" id="KW-0812">Transmembrane</keyword>
<feature type="transmembrane region" description="Helical" evidence="5">
    <location>
        <begin position="74"/>
        <end position="100"/>
    </location>
</feature>
<feature type="domain" description="Sodium/calcium exchanger membrane region" evidence="6">
    <location>
        <begin position="5"/>
        <end position="159"/>
    </location>
</feature>
<dbReference type="InterPro" id="IPR044880">
    <property type="entry name" value="NCX_ion-bd_dom_sf"/>
</dbReference>
<comment type="caution">
    <text evidence="7">The sequence shown here is derived from an EMBL/GenBank/DDBJ whole genome shotgun (WGS) entry which is preliminary data.</text>
</comment>
<evidence type="ECO:0000256" key="2">
    <source>
        <dbReference type="ARBA" id="ARBA00022692"/>
    </source>
</evidence>
<comment type="subcellular location">
    <subcellularLocation>
        <location evidence="1">Membrane</location>
        <topology evidence="1">Multi-pass membrane protein</topology>
    </subcellularLocation>
</comment>
<dbReference type="AlphaFoldDB" id="A0A0U9HNC3"/>
<evidence type="ECO:0000256" key="1">
    <source>
        <dbReference type="ARBA" id="ARBA00004141"/>
    </source>
</evidence>
<keyword evidence="4 5" id="KW-0472">Membrane</keyword>
<evidence type="ECO:0000313" key="7">
    <source>
        <dbReference type="EMBL" id="GAQ94568.1"/>
    </source>
</evidence>
<dbReference type="GO" id="GO:0005886">
    <property type="term" value="C:plasma membrane"/>
    <property type="evidence" value="ECO:0007669"/>
    <property type="project" value="TreeGrafter"/>
</dbReference>
<dbReference type="PANTHER" id="PTHR10846:SF8">
    <property type="entry name" value="INNER MEMBRANE PROTEIN YRBG"/>
    <property type="match status" value="1"/>
</dbReference>
<name>A0A0U9HNC3_9BACT</name>
<feature type="transmembrane region" description="Helical" evidence="5">
    <location>
        <begin position="257"/>
        <end position="278"/>
    </location>
</feature>
<keyword evidence="3 5" id="KW-1133">Transmembrane helix</keyword>
<feature type="transmembrane region" description="Helical" evidence="5">
    <location>
        <begin position="6"/>
        <end position="26"/>
    </location>
</feature>
<dbReference type="RefSeq" id="WP_059176004.1">
    <property type="nucleotide sequence ID" value="NZ_BCNO01000001.1"/>
</dbReference>
<gene>
    <name evidence="7" type="ORF">TAGGR_1752</name>
</gene>
<feature type="transmembrane region" description="Helical" evidence="5">
    <location>
        <begin position="38"/>
        <end position="62"/>
    </location>
</feature>
<feature type="transmembrane region" description="Helical" evidence="5">
    <location>
        <begin position="120"/>
        <end position="136"/>
    </location>
</feature>
<dbReference type="EMBL" id="BCNO01000001">
    <property type="protein sequence ID" value="GAQ94568.1"/>
    <property type="molecule type" value="Genomic_DNA"/>
</dbReference>
<dbReference type="OrthoDB" id="9786081at2"/>
<evidence type="ECO:0000256" key="4">
    <source>
        <dbReference type="ARBA" id="ARBA00023136"/>
    </source>
</evidence>
<dbReference type="PANTHER" id="PTHR10846">
    <property type="entry name" value="SODIUM/POTASSIUM/CALCIUM EXCHANGER"/>
    <property type="match status" value="1"/>
</dbReference>
<feature type="transmembrane region" description="Helical" evidence="5">
    <location>
        <begin position="315"/>
        <end position="332"/>
    </location>
</feature>
<dbReference type="GO" id="GO:0005262">
    <property type="term" value="F:calcium channel activity"/>
    <property type="evidence" value="ECO:0007669"/>
    <property type="project" value="TreeGrafter"/>
</dbReference>
<feature type="domain" description="Sodium/calcium exchanger membrane region" evidence="6">
    <location>
        <begin position="192"/>
        <end position="332"/>
    </location>
</feature>
<evidence type="ECO:0000256" key="5">
    <source>
        <dbReference type="SAM" id="Phobius"/>
    </source>
</evidence>
<dbReference type="Pfam" id="PF01699">
    <property type="entry name" value="Na_Ca_ex"/>
    <property type="match status" value="2"/>
</dbReference>
<evidence type="ECO:0000259" key="6">
    <source>
        <dbReference type="Pfam" id="PF01699"/>
    </source>
</evidence>
<evidence type="ECO:0000313" key="8">
    <source>
        <dbReference type="Proteomes" id="UP000054976"/>
    </source>
</evidence>
<dbReference type="Proteomes" id="UP000054976">
    <property type="component" value="Unassembled WGS sequence"/>
</dbReference>
<protein>
    <submittedName>
        <fullName evidence="7">Cation:H+ antiporter</fullName>
    </submittedName>
</protein>
<dbReference type="Gene3D" id="1.20.1420.30">
    <property type="entry name" value="NCX, central ion-binding region"/>
    <property type="match status" value="1"/>
</dbReference>
<dbReference type="GO" id="GO:0006874">
    <property type="term" value="P:intracellular calcium ion homeostasis"/>
    <property type="evidence" value="ECO:0007669"/>
    <property type="project" value="TreeGrafter"/>
</dbReference>
<reference evidence="8" key="1">
    <citation type="submission" date="2016-01" db="EMBL/GenBank/DDBJ databases">
        <title>Draft genome sequence of Thermodesulfovibrio aggregans strain TGE-P1.</title>
        <authorList>
            <person name="Sekiguchi Y."/>
            <person name="Ohashi A."/>
            <person name="Matsuura N."/>
            <person name="Tourlousse M.D."/>
        </authorList>
    </citation>
    <scope>NUCLEOTIDE SEQUENCE [LARGE SCALE GENOMIC DNA]</scope>
    <source>
        <strain evidence="8">TGE-P1</strain>
    </source>
</reference>
<feature type="transmembrane region" description="Helical" evidence="5">
    <location>
        <begin position="284"/>
        <end position="303"/>
    </location>
</feature>
<dbReference type="STRING" id="86166.TAGGR_1752"/>
<organism evidence="7 8">
    <name type="scientific">Thermodesulfovibrio aggregans</name>
    <dbReference type="NCBI Taxonomy" id="86166"/>
    <lineage>
        <taxon>Bacteria</taxon>
        <taxon>Pseudomonadati</taxon>
        <taxon>Nitrospirota</taxon>
        <taxon>Thermodesulfovibrionia</taxon>
        <taxon>Thermodesulfovibrionales</taxon>
        <taxon>Thermodesulfovibrionaceae</taxon>
        <taxon>Thermodesulfovibrio</taxon>
    </lineage>
</organism>
<keyword evidence="8" id="KW-1185">Reference proteome</keyword>
<dbReference type="InterPro" id="IPR004837">
    <property type="entry name" value="NaCa_Exmemb"/>
</dbReference>